<feature type="compositionally biased region" description="Polar residues" evidence="6">
    <location>
        <begin position="295"/>
        <end position="308"/>
    </location>
</feature>
<feature type="transmembrane region" description="Helical" evidence="7">
    <location>
        <begin position="6"/>
        <end position="26"/>
    </location>
</feature>
<evidence type="ECO:0000256" key="7">
    <source>
        <dbReference type="SAM" id="Phobius"/>
    </source>
</evidence>
<feature type="transmembrane region" description="Helical" evidence="7">
    <location>
        <begin position="38"/>
        <end position="59"/>
    </location>
</feature>
<keyword evidence="5 7" id="KW-0472">Membrane</keyword>
<keyword evidence="3 7" id="KW-0812">Transmembrane</keyword>
<keyword evidence="4 7" id="KW-1133">Transmembrane helix</keyword>
<dbReference type="Proteomes" id="UP001201873">
    <property type="component" value="Unassembled WGS sequence"/>
</dbReference>
<dbReference type="PANTHER" id="PTHR31632">
    <property type="entry name" value="IRON TRANSPORTER FTH1"/>
    <property type="match status" value="1"/>
</dbReference>
<feature type="transmembrane region" description="Helical" evidence="7">
    <location>
        <begin position="71"/>
        <end position="90"/>
    </location>
</feature>
<evidence type="ECO:0000256" key="1">
    <source>
        <dbReference type="ARBA" id="ARBA00004141"/>
    </source>
</evidence>
<dbReference type="EMBL" id="JALKFT010000001">
    <property type="protein sequence ID" value="MCK9874559.1"/>
    <property type="molecule type" value="Genomic_DNA"/>
</dbReference>
<comment type="caution">
    <text evidence="8">The sequence shown here is derived from an EMBL/GenBank/DDBJ whole genome shotgun (WGS) entry which is preliminary data.</text>
</comment>
<feature type="region of interest" description="Disordered" evidence="6">
    <location>
        <begin position="267"/>
        <end position="308"/>
    </location>
</feature>
<sequence>MLPTFVIGLREGLEAALIVGIVAAFLRQRERRDALRQVWLGVGLALMLCLGVGVGLHVLDRELPQRQQEGLETVIGLIAVAMVTYMIVWMRRHSRDLRVSLESATESALEKGSTRALVLMAFLAVLREGFETAVFLIAAFNASNNATTAGGGALLGVVIAVLIGFGIYRGGVRINLARFFRVTGVVLVVIAAGLLATAAHTGHEAGWLDIGQSRTVDLSWLVRPGTVLASVLTGVLGLQPRPVVAEVVAWLVYLVPLLLYVTWPARRRPSPRSPVTAPSDGPASEPVAAREAETIETSAVNTTSSAET</sequence>
<evidence type="ECO:0000256" key="6">
    <source>
        <dbReference type="SAM" id="MobiDB-lite"/>
    </source>
</evidence>
<dbReference type="Pfam" id="PF03239">
    <property type="entry name" value="FTR1"/>
    <property type="match status" value="1"/>
</dbReference>
<evidence type="ECO:0000313" key="8">
    <source>
        <dbReference type="EMBL" id="MCK9874559.1"/>
    </source>
</evidence>
<evidence type="ECO:0000256" key="3">
    <source>
        <dbReference type="ARBA" id="ARBA00022692"/>
    </source>
</evidence>
<gene>
    <name evidence="8" type="ORF">MXD59_01975</name>
</gene>
<keyword evidence="9" id="KW-1185">Reference proteome</keyword>
<evidence type="ECO:0000313" key="9">
    <source>
        <dbReference type="Proteomes" id="UP001201873"/>
    </source>
</evidence>
<dbReference type="PANTHER" id="PTHR31632:SF2">
    <property type="entry name" value="PLASMA MEMBRANE IRON PERMEASE"/>
    <property type="match status" value="1"/>
</dbReference>
<dbReference type="InterPro" id="IPR004923">
    <property type="entry name" value="FTR1/Fip1/EfeU"/>
</dbReference>
<dbReference type="RefSeq" id="WP_248823183.1">
    <property type="nucleotide sequence ID" value="NZ_JALKFT010000001.1"/>
</dbReference>
<comment type="similarity">
    <text evidence="2">Belongs to the oxidase-dependent Fe transporter (OFeT) (TC 9.A.10.1) family.</text>
</comment>
<protein>
    <submittedName>
        <fullName evidence="8">FTR1 family protein</fullName>
    </submittedName>
</protein>
<evidence type="ECO:0000256" key="4">
    <source>
        <dbReference type="ARBA" id="ARBA00022989"/>
    </source>
</evidence>
<proteinExistence type="inferred from homology"/>
<feature type="transmembrane region" description="Helical" evidence="7">
    <location>
        <begin position="146"/>
        <end position="167"/>
    </location>
</feature>
<feature type="transmembrane region" description="Helical" evidence="7">
    <location>
        <begin position="117"/>
        <end position="140"/>
    </location>
</feature>
<name>A0ABT0JSQ4_9ACTN</name>
<feature type="transmembrane region" description="Helical" evidence="7">
    <location>
        <begin position="243"/>
        <end position="263"/>
    </location>
</feature>
<evidence type="ECO:0000256" key="5">
    <source>
        <dbReference type="ARBA" id="ARBA00023136"/>
    </source>
</evidence>
<evidence type="ECO:0000256" key="2">
    <source>
        <dbReference type="ARBA" id="ARBA00008333"/>
    </source>
</evidence>
<accession>A0ABT0JSQ4</accession>
<feature type="transmembrane region" description="Helical" evidence="7">
    <location>
        <begin position="179"/>
        <end position="199"/>
    </location>
</feature>
<dbReference type="NCBIfam" id="NF041756">
    <property type="entry name" value="EfeU"/>
    <property type="match status" value="1"/>
</dbReference>
<reference evidence="8 9" key="1">
    <citation type="submission" date="2022-04" db="EMBL/GenBank/DDBJ databases">
        <title>Genome diversity in the genus Frankia.</title>
        <authorList>
            <person name="Carlos-Shanley C."/>
            <person name="Hahn D."/>
        </authorList>
    </citation>
    <scope>NUCLEOTIDE SEQUENCE [LARGE SCALE GENOMIC DNA]</scope>
    <source>
        <strain evidence="8 9">Ag45/Mut15</strain>
    </source>
</reference>
<comment type="subcellular location">
    <subcellularLocation>
        <location evidence="1">Membrane</location>
        <topology evidence="1">Multi-pass membrane protein</topology>
    </subcellularLocation>
</comment>
<organism evidence="8 9">
    <name type="scientific">Frankia umida</name>
    <dbReference type="NCBI Taxonomy" id="573489"/>
    <lineage>
        <taxon>Bacteria</taxon>
        <taxon>Bacillati</taxon>
        <taxon>Actinomycetota</taxon>
        <taxon>Actinomycetes</taxon>
        <taxon>Frankiales</taxon>
        <taxon>Frankiaceae</taxon>
        <taxon>Frankia</taxon>
    </lineage>
</organism>